<protein>
    <submittedName>
        <fullName evidence="2">AAA family ATPase</fullName>
    </submittedName>
</protein>
<gene>
    <name evidence="2" type="ORF">AAAU18_09540</name>
</gene>
<reference evidence="2 3" key="1">
    <citation type="submission" date="2024-04" db="EMBL/GenBank/DDBJ databases">
        <title>Human intestinal bacterial collection.</title>
        <authorList>
            <person name="Pauvert C."/>
            <person name="Hitch T.C.A."/>
            <person name="Clavel T."/>
        </authorList>
    </citation>
    <scope>NUCLEOTIDE SEQUENCE [LARGE SCALE GENOMIC DNA]</scope>
    <source>
        <strain evidence="2 3">CLA-AA-H181</strain>
    </source>
</reference>
<dbReference type="PANTHER" id="PTHR43581">
    <property type="entry name" value="ATP/GTP PHOSPHATASE"/>
    <property type="match status" value="1"/>
</dbReference>
<organism evidence="2 3">
    <name type="scientific">Coprococcus aceti</name>
    <dbReference type="NCBI Taxonomy" id="2981786"/>
    <lineage>
        <taxon>Bacteria</taxon>
        <taxon>Bacillati</taxon>
        <taxon>Bacillota</taxon>
        <taxon>Clostridia</taxon>
        <taxon>Lachnospirales</taxon>
        <taxon>Lachnospiraceae</taxon>
        <taxon>Coprococcus</taxon>
    </lineage>
</organism>
<name>A0ABV1IAB4_9FIRM</name>
<proteinExistence type="predicted"/>
<dbReference type="SUPFAM" id="SSF52540">
    <property type="entry name" value="P-loop containing nucleoside triphosphate hydrolases"/>
    <property type="match status" value="1"/>
</dbReference>
<feature type="domain" description="Endonuclease GajA/Old nuclease/RecF-like AAA" evidence="1">
    <location>
        <begin position="190"/>
        <end position="318"/>
    </location>
</feature>
<dbReference type="RefSeq" id="WP_349093274.1">
    <property type="nucleotide sequence ID" value="NZ_JBBNGJ010000006.1"/>
</dbReference>
<dbReference type="InterPro" id="IPR041685">
    <property type="entry name" value="AAA_GajA/Old/RecF-like"/>
</dbReference>
<evidence type="ECO:0000313" key="3">
    <source>
        <dbReference type="Proteomes" id="UP001494672"/>
    </source>
</evidence>
<dbReference type="InterPro" id="IPR051396">
    <property type="entry name" value="Bact_Antivir_Def_Nuclease"/>
</dbReference>
<keyword evidence="3" id="KW-1185">Reference proteome</keyword>
<evidence type="ECO:0000259" key="1">
    <source>
        <dbReference type="Pfam" id="PF13175"/>
    </source>
</evidence>
<dbReference type="PANTHER" id="PTHR43581:SF4">
    <property type="entry name" value="ATP_GTP PHOSPHATASE"/>
    <property type="match status" value="1"/>
</dbReference>
<dbReference type="Pfam" id="PF13175">
    <property type="entry name" value="AAA_15"/>
    <property type="match status" value="1"/>
</dbReference>
<dbReference type="Gene3D" id="3.40.50.300">
    <property type="entry name" value="P-loop containing nucleotide triphosphate hydrolases"/>
    <property type="match status" value="1"/>
</dbReference>
<dbReference type="EMBL" id="JBBNGJ010000006">
    <property type="protein sequence ID" value="MEQ2593148.1"/>
    <property type="molecule type" value="Genomic_DNA"/>
</dbReference>
<dbReference type="InterPro" id="IPR027417">
    <property type="entry name" value="P-loop_NTPase"/>
</dbReference>
<dbReference type="Proteomes" id="UP001494672">
    <property type="component" value="Unassembled WGS sequence"/>
</dbReference>
<sequence>MYKGIRFKGYKAFTADTYTELDNLPRVSVIIGKNNSGKSSVIDVVGMMYDRMYAFREQIASCADEIIAEIPVTREMCDSLLRGYSSIQGYTSGTMWNLSNGRSIGYRVEPEDSGGYIVEWNDRLPLWNTSYANGVGVDIGNERDRYVFRHVAAERNIVPEEEEKLGETLEDLSSTGSGASNIIRAFLNNSSYDETIIEDTLLKAVNEIMSPEAVFESIRVQQVQDGYGNIRWEVFLKEKGMSRCPLSRMGSGLKTIILVLLNLLVIPELEGYKDKKMIYGFEELENNLHPAMQRKLFEYIYEFAEKNDVQVFITTHSHVAINAFYDKDDAVIFHVYKQDGRAFVKRIESYLDKTRILDDLDVKASDLLQSNGIIWVEGPSDRVYIKHWLDMYFPDRFVEGVHYQFLYYGGRLLSQYSAEEMTELISVIKTNRNAVIVMDSDKKNRNARLNDTKKRIIQEFDDLGMMSWVTKGKEIENYIPKEVIEEVLGISLKKPCGQYELFPGYIEPYYRGFAGKKVKFARSVAEHMTLENMAGMLDAKKQVMELGKRISDWNGEPFH</sequence>
<evidence type="ECO:0000313" key="2">
    <source>
        <dbReference type="EMBL" id="MEQ2593148.1"/>
    </source>
</evidence>
<comment type="caution">
    <text evidence="2">The sequence shown here is derived from an EMBL/GenBank/DDBJ whole genome shotgun (WGS) entry which is preliminary data.</text>
</comment>
<accession>A0ABV1IAB4</accession>